<feature type="region of interest" description="Disordered" evidence="1">
    <location>
        <begin position="234"/>
        <end position="257"/>
    </location>
</feature>
<evidence type="ECO:0000313" key="2">
    <source>
        <dbReference type="EMBL" id="KEH21754.1"/>
    </source>
</evidence>
<dbReference type="EnsemblPlants" id="KEH21754">
    <property type="protein sequence ID" value="KEH21754"/>
    <property type="gene ID" value="MTR_7g016020"/>
</dbReference>
<gene>
    <name evidence="2" type="ordered locus">MTR_7g016020</name>
</gene>
<accession>A0A072TW73</accession>
<keyword evidence="4" id="KW-1185">Reference proteome</keyword>
<evidence type="ECO:0000313" key="3">
    <source>
        <dbReference type="EnsemblPlants" id="KEH21754"/>
    </source>
</evidence>
<protein>
    <submittedName>
        <fullName evidence="2 3">Uncharacterized protein</fullName>
    </submittedName>
</protein>
<sequence>MADHGYNNFYTPLEYESYQQYQQYPSEDERISKMENTLNIFMQQSMINMQDTNQRLKNLSFHMEMMQEQIMDIQANIQSTHGKQENNSNTCEEVGTSVEKGVEDTEEDIILEECSTIKMTEELEPLHPIELPQERSYAEEAKTVDNGAVLIVTEKQEWILSKKESSEQKGKTTSEAKIDRVIDEICALFNKPRVGIAISRVRNLEIERNFEKGSIFYHFLGNSPWRASSFAKASMAPKKPTNTGKRKKGETSAIRPPARNQAFERERFRSRYHQDRYIELLDQSMWCERVFNLNPEGPYKEIAKLLLDQGWERLLQPITDINAELVPHIINGTRLMVTNEDIRYKETLRFVEHDSYTILDIQGDPNGS</sequence>
<dbReference type="HOGENOM" id="CLU_753104_0_0_1"/>
<dbReference type="Proteomes" id="UP000002051">
    <property type="component" value="Unassembled WGS sequence"/>
</dbReference>
<evidence type="ECO:0000313" key="4">
    <source>
        <dbReference type="Proteomes" id="UP000002051"/>
    </source>
</evidence>
<reference evidence="2 4" key="1">
    <citation type="journal article" date="2011" name="Nature">
        <title>The Medicago genome provides insight into the evolution of rhizobial symbioses.</title>
        <authorList>
            <person name="Young N.D."/>
            <person name="Debelle F."/>
            <person name="Oldroyd G.E."/>
            <person name="Geurts R."/>
            <person name="Cannon S.B."/>
            <person name="Udvardi M.K."/>
            <person name="Benedito V.A."/>
            <person name="Mayer K.F."/>
            <person name="Gouzy J."/>
            <person name="Schoof H."/>
            <person name="Van de Peer Y."/>
            <person name="Proost S."/>
            <person name="Cook D.R."/>
            <person name="Meyers B.C."/>
            <person name="Spannagl M."/>
            <person name="Cheung F."/>
            <person name="De Mita S."/>
            <person name="Krishnakumar V."/>
            <person name="Gundlach H."/>
            <person name="Zhou S."/>
            <person name="Mudge J."/>
            <person name="Bharti A.K."/>
            <person name="Murray J.D."/>
            <person name="Naoumkina M.A."/>
            <person name="Rosen B."/>
            <person name="Silverstein K.A."/>
            <person name="Tang H."/>
            <person name="Rombauts S."/>
            <person name="Zhao P.X."/>
            <person name="Zhou P."/>
            <person name="Barbe V."/>
            <person name="Bardou P."/>
            <person name="Bechner M."/>
            <person name="Bellec A."/>
            <person name="Berger A."/>
            <person name="Berges H."/>
            <person name="Bidwell S."/>
            <person name="Bisseling T."/>
            <person name="Choisne N."/>
            <person name="Couloux A."/>
            <person name="Denny R."/>
            <person name="Deshpande S."/>
            <person name="Dai X."/>
            <person name="Doyle J.J."/>
            <person name="Dudez A.M."/>
            <person name="Farmer A.D."/>
            <person name="Fouteau S."/>
            <person name="Franken C."/>
            <person name="Gibelin C."/>
            <person name="Gish J."/>
            <person name="Goldstein S."/>
            <person name="Gonzalez A.J."/>
            <person name="Green P.J."/>
            <person name="Hallab A."/>
            <person name="Hartog M."/>
            <person name="Hua A."/>
            <person name="Humphray S.J."/>
            <person name="Jeong D.H."/>
            <person name="Jing Y."/>
            <person name="Jocker A."/>
            <person name="Kenton S.M."/>
            <person name="Kim D.J."/>
            <person name="Klee K."/>
            <person name="Lai H."/>
            <person name="Lang C."/>
            <person name="Lin S."/>
            <person name="Macmil S.L."/>
            <person name="Magdelenat G."/>
            <person name="Matthews L."/>
            <person name="McCorrison J."/>
            <person name="Monaghan E.L."/>
            <person name="Mun J.H."/>
            <person name="Najar F.Z."/>
            <person name="Nicholson C."/>
            <person name="Noirot C."/>
            <person name="O'Bleness M."/>
            <person name="Paule C.R."/>
            <person name="Poulain J."/>
            <person name="Prion F."/>
            <person name="Qin B."/>
            <person name="Qu C."/>
            <person name="Retzel E.F."/>
            <person name="Riddle C."/>
            <person name="Sallet E."/>
            <person name="Samain S."/>
            <person name="Samson N."/>
            <person name="Sanders I."/>
            <person name="Saurat O."/>
            <person name="Scarpelli C."/>
            <person name="Schiex T."/>
            <person name="Segurens B."/>
            <person name="Severin A.J."/>
            <person name="Sherrier D.J."/>
            <person name="Shi R."/>
            <person name="Sims S."/>
            <person name="Singer S.R."/>
            <person name="Sinharoy S."/>
            <person name="Sterck L."/>
            <person name="Viollet A."/>
            <person name="Wang B.B."/>
            <person name="Wang K."/>
            <person name="Wang M."/>
            <person name="Wang X."/>
            <person name="Warfsmann J."/>
            <person name="Weissenbach J."/>
            <person name="White D.D."/>
            <person name="White J.D."/>
            <person name="Wiley G.B."/>
            <person name="Wincker P."/>
            <person name="Xing Y."/>
            <person name="Yang L."/>
            <person name="Yao Z."/>
            <person name="Ying F."/>
            <person name="Zhai J."/>
            <person name="Zhou L."/>
            <person name="Zuber A."/>
            <person name="Denarie J."/>
            <person name="Dixon R.A."/>
            <person name="May G.D."/>
            <person name="Schwartz D.C."/>
            <person name="Rogers J."/>
            <person name="Quetier F."/>
            <person name="Town C.D."/>
            <person name="Roe B.A."/>
        </authorList>
    </citation>
    <scope>NUCLEOTIDE SEQUENCE [LARGE SCALE GENOMIC DNA]</scope>
    <source>
        <strain evidence="2">A17</strain>
        <strain evidence="3 4">cv. Jemalong A17</strain>
    </source>
</reference>
<dbReference type="AlphaFoldDB" id="A0A072TW73"/>
<reference evidence="2 4" key="2">
    <citation type="journal article" date="2014" name="BMC Genomics">
        <title>An improved genome release (version Mt4.0) for the model legume Medicago truncatula.</title>
        <authorList>
            <person name="Tang H."/>
            <person name="Krishnakumar V."/>
            <person name="Bidwell S."/>
            <person name="Rosen B."/>
            <person name="Chan A."/>
            <person name="Zhou S."/>
            <person name="Gentzbittel L."/>
            <person name="Childs K.L."/>
            <person name="Yandell M."/>
            <person name="Gundlach H."/>
            <person name="Mayer K.F."/>
            <person name="Schwartz D.C."/>
            <person name="Town C.D."/>
        </authorList>
    </citation>
    <scope>GENOME REANNOTATION</scope>
    <source>
        <strain evidence="2">A17</strain>
        <strain evidence="3 4">cv. Jemalong A17</strain>
    </source>
</reference>
<proteinExistence type="predicted"/>
<evidence type="ECO:0000256" key="1">
    <source>
        <dbReference type="SAM" id="MobiDB-lite"/>
    </source>
</evidence>
<reference evidence="3" key="3">
    <citation type="submission" date="2015-04" db="UniProtKB">
        <authorList>
            <consortium name="EnsemblPlants"/>
        </authorList>
    </citation>
    <scope>IDENTIFICATION</scope>
    <source>
        <strain evidence="3">cv. Jemalong A17</strain>
    </source>
</reference>
<dbReference type="EMBL" id="CM001223">
    <property type="protein sequence ID" value="KEH21754.1"/>
    <property type="molecule type" value="Genomic_DNA"/>
</dbReference>
<organism evidence="2 4">
    <name type="scientific">Medicago truncatula</name>
    <name type="common">Barrel medic</name>
    <name type="synonym">Medicago tribuloides</name>
    <dbReference type="NCBI Taxonomy" id="3880"/>
    <lineage>
        <taxon>Eukaryota</taxon>
        <taxon>Viridiplantae</taxon>
        <taxon>Streptophyta</taxon>
        <taxon>Embryophyta</taxon>
        <taxon>Tracheophyta</taxon>
        <taxon>Spermatophyta</taxon>
        <taxon>Magnoliopsida</taxon>
        <taxon>eudicotyledons</taxon>
        <taxon>Gunneridae</taxon>
        <taxon>Pentapetalae</taxon>
        <taxon>rosids</taxon>
        <taxon>fabids</taxon>
        <taxon>Fabales</taxon>
        <taxon>Fabaceae</taxon>
        <taxon>Papilionoideae</taxon>
        <taxon>50 kb inversion clade</taxon>
        <taxon>NPAAA clade</taxon>
        <taxon>Hologalegina</taxon>
        <taxon>IRL clade</taxon>
        <taxon>Trifolieae</taxon>
        <taxon>Medicago</taxon>
    </lineage>
</organism>
<name>A0A072TW73_MEDTR</name>